<dbReference type="Proteomes" id="UP000289340">
    <property type="component" value="Chromosome 2"/>
</dbReference>
<keyword evidence="16 23" id="KW-0675">Receptor</keyword>
<comment type="catalytic activity">
    <reaction evidence="18">
        <text>L-seryl-[protein] + ATP = O-phospho-L-seryl-[protein] + ADP + H(+)</text>
        <dbReference type="Rhea" id="RHEA:17989"/>
        <dbReference type="Rhea" id="RHEA-COMP:9863"/>
        <dbReference type="Rhea" id="RHEA-COMP:11604"/>
        <dbReference type="ChEBI" id="CHEBI:15378"/>
        <dbReference type="ChEBI" id="CHEBI:29999"/>
        <dbReference type="ChEBI" id="CHEBI:30616"/>
        <dbReference type="ChEBI" id="CHEBI:83421"/>
        <dbReference type="ChEBI" id="CHEBI:456216"/>
        <dbReference type="EC" id="2.7.11.1"/>
    </reaction>
</comment>
<dbReference type="FunFam" id="1.10.510.10:FF:001023">
    <property type="entry name" value="Os07g0541700 protein"/>
    <property type="match status" value="1"/>
</dbReference>
<keyword evidence="6" id="KW-0723">Serine/threonine-protein kinase</keyword>
<evidence type="ECO:0000256" key="17">
    <source>
        <dbReference type="ARBA" id="ARBA00047899"/>
    </source>
</evidence>
<evidence type="ECO:0000256" key="12">
    <source>
        <dbReference type="ARBA" id="ARBA00022777"/>
    </source>
</evidence>
<evidence type="ECO:0000256" key="15">
    <source>
        <dbReference type="ARBA" id="ARBA00023136"/>
    </source>
</evidence>
<evidence type="ECO:0000256" key="14">
    <source>
        <dbReference type="ARBA" id="ARBA00022989"/>
    </source>
</evidence>
<accession>A0A445LJI1</accession>
<comment type="similarity">
    <text evidence="2">Belongs to the leguminous lectin family.</text>
</comment>
<dbReference type="Pfam" id="PF00069">
    <property type="entry name" value="Pkinase"/>
    <property type="match status" value="1"/>
</dbReference>
<dbReference type="Gene3D" id="1.10.510.10">
    <property type="entry name" value="Transferase(Phosphotransferase) domain 1"/>
    <property type="match status" value="2"/>
</dbReference>
<keyword evidence="14 21" id="KW-1133">Transmembrane helix</keyword>
<comment type="similarity">
    <text evidence="3">In the N-terminal section; belongs to the leguminous lectin family.</text>
</comment>
<comment type="caution">
    <text evidence="23">The sequence shown here is derived from an EMBL/GenBank/DDBJ whole genome shotgun (WGS) entry which is preliminary data.</text>
</comment>
<dbReference type="InterPro" id="IPR001220">
    <property type="entry name" value="Legume_lectin_dom"/>
</dbReference>
<keyword evidence="9" id="KW-0732">Signal</keyword>
<dbReference type="InterPro" id="IPR017441">
    <property type="entry name" value="Protein_kinase_ATP_BS"/>
</dbReference>
<comment type="similarity">
    <text evidence="4">In the C-terminal section; belongs to the protein kinase superfamily. Ser/Thr protein kinase family.</text>
</comment>
<dbReference type="Pfam" id="PF00139">
    <property type="entry name" value="Lectin_legB"/>
    <property type="match status" value="1"/>
</dbReference>
<keyword evidence="7" id="KW-0808">Transferase</keyword>
<feature type="transmembrane region" description="Helical" evidence="21">
    <location>
        <begin position="195"/>
        <end position="216"/>
    </location>
</feature>
<dbReference type="InterPro" id="IPR050528">
    <property type="entry name" value="L-type_Lectin-RKs"/>
</dbReference>
<keyword evidence="13 19" id="KW-0067">ATP-binding</keyword>
<keyword evidence="12 23" id="KW-0418">Kinase</keyword>
<dbReference type="InterPro" id="IPR000719">
    <property type="entry name" value="Prot_kinase_dom"/>
</dbReference>
<feature type="binding site" evidence="19">
    <location>
        <position position="268"/>
    </location>
    <ligand>
        <name>ATP</name>
        <dbReference type="ChEBI" id="CHEBI:30616"/>
    </ligand>
</feature>
<evidence type="ECO:0000256" key="8">
    <source>
        <dbReference type="ARBA" id="ARBA00022692"/>
    </source>
</evidence>
<evidence type="ECO:0000256" key="19">
    <source>
        <dbReference type="PROSITE-ProRule" id="PRU10141"/>
    </source>
</evidence>
<dbReference type="PANTHER" id="PTHR27007">
    <property type="match status" value="1"/>
</dbReference>
<dbReference type="Gene3D" id="3.30.200.20">
    <property type="entry name" value="Phosphorylase Kinase, domain 1"/>
    <property type="match status" value="1"/>
</dbReference>
<reference evidence="23 24" key="1">
    <citation type="submission" date="2018-09" db="EMBL/GenBank/DDBJ databases">
        <title>A high-quality reference genome of wild soybean provides a powerful tool to mine soybean genomes.</title>
        <authorList>
            <person name="Xie M."/>
            <person name="Chung C.Y.L."/>
            <person name="Li M.-W."/>
            <person name="Wong F.-L."/>
            <person name="Chan T.-F."/>
            <person name="Lam H.-M."/>
        </authorList>
    </citation>
    <scope>NUCLEOTIDE SEQUENCE [LARGE SCALE GENOMIC DNA]</scope>
    <source>
        <strain evidence="24">cv. W05</strain>
        <tissue evidence="23">Hypocotyl of etiolated seedlings</tissue>
    </source>
</reference>
<evidence type="ECO:0000256" key="2">
    <source>
        <dbReference type="ARBA" id="ARBA00007606"/>
    </source>
</evidence>
<keyword evidence="11 19" id="KW-0547">Nucleotide-binding</keyword>
<evidence type="ECO:0000259" key="22">
    <source>
        <dbReference type="PROSITE" id="PS50011"/>
    </source>
</evidence>
<dbReference type="PROSITE" id="PS50011">
    <property type="entry name" value="PROTEIN_KINASE_DOM"/>
    <property type="match status" value="1"/>
</dbReference>
<dbReference type="InterPro" id="IPR011009">
    <property type="entry name" value="Kinase-like_dom_sf"/>
</dbReference>
<evidence type="ECO:0000256" key="9">
    <source>
        <dbReference type="ARBA" id="ARBA00022729"/>
    </source>
</evidence>
<feature type="domain" description="Protein kinase" evidence="22">
    <location>
        <begin position="239"/>
        <end position="506"/>
    </location>
</feature>
<evidence type="ECO:0000256" key="11">
    <source>
        <dbReference type="ARBA" id="ARBA00022741"/>
    </source>
</evidence>
<comment type="subcellular location">
    <subcellularLocation>
        <location evidence="1">Membrane</location>
        <topology evidence="1">Single-pass type I membrane protein</topology>
    </subcellularLocation>
</comment>
<gene>
    <name evidence="23" type="ORF">D0Y65_002943</name>
</gene>
<dbReference type="SMART" id="SM00220">
    <property type="entry name" value="S_TKc"/>
    <property type="match status" value="1"/>
</dbReference>
<dbReference type="EC" id="2.7.11.1" evidence="5"/>
<dbReference type="GO" id="GO:0004674">
    <property type="term" value="F:protein serine/threonine kinase activity"/>
    <property type="evidence" value="ECO:0007669"/>
    <property type="project" value="UniProtKB-KW"/>
</dbReference>
<dbReference type="PROSITE" id="PS00108">
    <property type="entry name" value="PROTEIN_KINASE_ST"/>
    <property type="match status" value="1"/>
</dbReference>
<protein>
    <recommendedName>
        <fullName evidence="5">non-specific serine/threonine protein kinase</fullName>
        <ecNumber evidence="5">2.7.11.1</ecNumber>
    </recommendedName>
</protein>
<keyword evidence="8 21" id="KW-0812">Transmembrane</keyword>
<name>A0A445LJI1_GLYSO</name>
<dbReference type="GO" id="GO:0030246">
    <property type="term" value="F:carbohydrate binding"/>
    <property type="evidence" value="ECO:0007669"/>
    <property type="project" value="UniProtKB-KW"/>
</dbReference>
<evidence type="ECO:0000256" key="10">
    <source>
        <dbReference type="ARBA" id="ARBA00022734"/>
    </source>
</evidence>
<dbReference type="GO" id="GO:0016020">
    <property type="term" value="C:membrane"/>
    <property type="evidence" value="ECO:0007669"/>
    <property type="project" value="UniProtKB-SubCell"/>
</dbReference>
<organism evidence="23 24">
    <name type="scientific">Glycine soja</name>
    <name type="common">Wild soybean</name>
    <dbReference type="NCBI Taxonomy" id="3848"/>
    <lineage>
        <taxon>Eukaryota</taxon>
        <taxon>Viridiplantae</taxon>
        <taxon>Streptophyta</taxon>
        <taxon>Embryophyta</taxon>
        <taxon>Tracheophyta</taxon>
        <taxon>Spermatophyta</taxon>
        <taxon>Magnoliopsida</taxon>
        <taxon>eudicotyledons</taxon>
        <taxon>Gunneridae</taxon>
        <taxon>Pentapetalae</taxon>
        <taxon>rosids</taxon>
        <taxon>fabids</taxon>
        <taxon>Fabales</taxon>
        <taxon>Fabaceae</taxon>
        <taxon>Papilionoideae</taxon>
        <taxon>50 kb inversion clade</taxon>
        <taxon>NPAAA clade</taxon>
        <taxon>indigoferoid/millettioid clade</taxon>
        <taxon>Phaseoleae</taxon>
        <taxon>Glycine</taxon>
        <taxon>Glycine subgen. Soja</taxon>
    </lineage>
</organism>
<evidence type="ECO:0000256" key="13">
    <source>
        <dbReference type="ARBA" id="ARBA00022840"/>
    </source>
</evidence>
<sequence length="556" mass="61909">MTAILPHPRRHDHQTMLSPPSPRASLSLLPEPPTTPSVTVSPAPRGYRIPPNPAVGTLGLFNATTNVYIPNNHVHAVEFDTFNGTIDPPFQHVGIDDNSLKSVAVAEFDIDRNLGNKCNALINYTASSKTLFVSWSFNNSNSNTSLSYKIDLMDILPEWVDVGFSAATGQYTQRNVIHSWEFSSSTASKKHNNNVLLIVVVTCSTVLVVVVVAVKFDLDRATLPRRFDYKELVVATKGFADDVRLGRGSSGQVYKGFLSGLGRVVAVKRIFTNFENSERVFINEVRIISRLILMHRNLVQFIGWCHEQGEFLLVFEFMPNGSLDTHLFGEKKTLAWDIRYKVALGVVLAFRYHHEDAEQSVLHRDIKSANVLLDMDFSTKLGDFGMAKMEGPRLRTQRTGVVGTYGYLAPEYINGEGNVLGVVDERLNNEFDVDEITSMIVVGLWCTNPNDKERPKAAQVIKVLQLEAPLPVLPLDMHNASHPSLVTDAQSTYNSSYSVPFTNSFVEKDVMNFDLMTLAELNICDDSSIIEEFKVEDNVSTPQKVKIGSKIDDSIP</sequence>
<keyword evidence="24" id="KW-1185">Reference proteome</keyword>
<dbReference type="PROSITE" id="PS00107">
    <property type="entry name" value="PROTEIN_KINASE_ATP"/>
    <property type="match status" value="1"/>
</dbReference>
<evidence type="ECO:0000256" key="18">
    <source>
        <dbReference type="ARBA" id="ARBA00048679"/>
    </source>
</evidence>
<dbReference type="InterPro" id="IPR000985">
    <property type="entry name" value="Lectin_LegA_CS"/>
</dbReference>
<dbReference type="InterPro" id="IPR013320">
    <property type="entry name" value="ConA-like_dom_sf"/>
</dbReference>
<evidence type="ECO:0000256" key="16">
    <source>
        <dbReference type="ARBA" id="ARBA00023170"/>
    </source>
</evidence>
<evidence type="ECO:0000313" key="24">
    <source>
        <dbReference type="Proteomes" id="UP000289340"/>
    </source>
</evidence>
<feature type="region of interest" description="Disordered" evidence="20">
    <location>
        <begin position="1"/>
        <end position="45"/>
    </location>
</feature>
<keyword evidence="15 21" id="KW-0472">Membrane</keyword>
<dbReference type="GO" id="GO:0005524">
    <property type="term" value="F:ATP binding"/>
    <property type="evidence" value="ECO:0007669"/>
    <property type="project" value="UniProtKB-UniRule"/>
</dbReference>
<dbReference type="EMBL" id="QZWG01000002">
    <property type="protein sequence ID" value="RZC23373.1"/>
    <property type="molecule type" value="Genomic_DNA"/>
</dbReference>
<evidence type="ECO:0000256" key="7">
    <source>
        <dbReference type="ARBA" id="ARBA00022679"/>
    </source>
</evidence>
<comment type="catalytic activity">
    <reaction evidence="17">
        <text>L-threonyl-[protein] + ATP = O-phospho-L-threonyl-[protein] + ADP + H(+)</text>
        <dbReference type="Rhea" id="RHEA:46608"/>
        <dbReference type="Rhea" id="RHEA-COMP:11060"/>
        <dbReference type="Rhea" id="RHEA-COMP:11605"/>
        <dbReference type="ChEBI" id="CHEBI:15378"/>
        <dbReference type="ChEBI" id="CHEBI:30013"/>
        <dbReference type="ChEBI" id="CHEBI:30616"/>
        <dbReference type="ChEBI" id="CHEBI:61977"/>
        <dbReference type="ChEBI" id="CHEBI:456216"/>
        <dbReference type="EC" id="2.7.11.1"/>
    </reaction>
</comment>
<evidence type="ECO:0000256" key="6">
    <source>
        <dbReference type="ARBA" id="ARBA00022527"/>
    </source>
</evidence>
<dbReference type="SUPFAM" id="SSF49899">
    <property type="entry name" value="Concanavalin A-like lectins/glucanases"/>
    <property type="match status" value="1"/>
</dbReference>
<proteinExistence type="inferred from homology"/>
<evidence type="ECO:0000256" key="1">
    <source>
        <dbReference type="ARBA" id="ARBA00004479"/>
    </source>
</evidence>
<dbReference type="InterPro" id="IPR008271">
    <property type="entry name" value="Ser/Thr_kinase_AS"/>
</dbReference>
<dbReference type="SUPFAM" id="SSF56112">
    <property type="entry name" value="Protein kinase-like (PK-like)"/>
    <property type="match status" value="1"/>
</dbReference>
<keyword evidence="10 23" id="KW-0430">Lectin</keyword>
<dbReference type="Gene3D" id="2.60.120.200">
    <property type="match status" value="1"/>
</dbReference>
<dbReference type="AlphaFoldDB" id="A0A445LJI1"/>
<evidence type="ECO:0000256" key="4">
    <source>
        <dbReference type="ARBA" id="ARBA00010217"/>
    </source>
</evidence>
<dbReference type="FunFam" id="3.30.200.20:FF:000529">
    <property type="entry name" value="L-type lectin-domain containing receptor kinase IX.1"/>
    <property type="match status" value="1"/>
</dbReference>
<evidence type="ECO:0000256" key="3">
    <source>
        <dbReference type="ARBA" id="ARBA00008536"/>
    </source>
</evidence>
<evidence type="ECO:0000256" key="5">
    <source>
        <dbReference type="ARBA" id="ARBA00012513"/>
    </source>
</evidence>
<dbReference type="PROSITE" id="PS00308">
    <property type="entry name" value="LECTIN_LEGUME_ALPHA"/>
    <property type="match status" value="1"/>
</dbReference>
<evidence type="ECO:0000256" key="20">
    <source>
        <dbReference type="SAM" id="MobiDB-lite"/>
    </source>
</evidence>
<evidence type="ECO:0000256" key="21">
    <source>
        <dbReference type="SAM" id="Phobius"/>
    </source>
</evidence>
<evidence type="ECO:0000313" key="23">
    <source>
        <dbReference type="EMBL" id="RZC23373.1"/>
    </source>
</evidence>